<feature type="compositionally biased region" description="Polar residues" evidence="1">
    <location>
        <begin position="245"/>
        <end position="254"/>
    </location>
</feature>
<feature type="compositionally biased region" description="Basic and acidic residues" evidence="1">
    <location>
        <begin position="170"/>
        <end position="189"/>
    </location>
</feature>
<dbReference type="OrthoDB" id="4590707at2759"/>
<dbReference type="Proteomes" id="UP000194280">
    <property type="component" value="Unassembled WGS sequence"/>
</dbReference>
<dbReference type="EMBL" id="MUNK01000206">
    <property type="protein sequence ID" value="OTA25369.1"/>
    <property type="molecule type" value="Genomic_DNA"/>
</dbReference>
<gene>
    <name evidence="2" type="ORF">BTJ68_12560</name>
</gene>
<accession>A0A1Z5SX26</accession>
<feature type="compositionally biased region" description="Acidic residues" evidence="1">
    <location>
        <begin position="97"/>
        <end position="115"/>
    </location>
</feature>
<feature type="compositionally biased region" description="Basic and acidic residues" evidence="1">
    <location>
        <begin position="138"/>
        <end position="149"/>
    </location>
</feature>
<reference evidence="2 3" key="1">
    <citation type="submission" date="2017-01" db="EMBL/GenBank/DDBJ databases">
        <title>The recent genome duplication of the halophilic yeast Hortaea werneckii: insights from long-read sequencing.</title>
        <authorList>
            <person name="Sinha S."/>
            <person name="Flibotte S."/>
            <person name="Neira M."/>
            <person name="Lenassi M."/>
            <person name="Gostincar C."/>
            <person name="Stajich J.E."/>
            <person name="Nislow C.E."/>
        </authorList>
    </citation>
    <scope>NUCLEOTIDE SEQUENCE [LARGE SCALE GENOMIC DNA]</scope>
    <source>
        <strain evidence="2 3">EXF-2000</strain>
    </source>
</reference>
<feature type="compositionally biased region" description="Basic and acidic residues" evidence="1">
    <location>
        <begin position="278"/>
        <end position="294"/>
    </location>
</feature>
<dbReference type="STRING" id="1157616.A0A1Z5SX26"/>
<feature type="compositionally biased region" description="Basic and acidic residues" evidence="1">
    <location>
        <begin position="197"/>
        <end position="224"/>
    </location>
</feature>
<sequence>MAFSSARAMRAFQSSLRHTGVRATPRISASARTQLAVGRRYASGGSHGHGEASSDLPWLLGACVVTPPCVYYLLPSESHAEHHGSHEEHAEAHEEKEAEQEAPQEEEAPAEEPQPEPEQAPQQEEKKDEPQATDTTEEQEKAKESEETAKPSGTEGESQPMSNDANKISSKTEEGTAEQKEQPESRGNKENVSFKGKMKEDAEGQSDNRKREPDSKGAYKKRIDSGLGKDLGATDNPASDDESQQVDAASTSKQAAKGSGDVSGKQFGLSTTATRHSHQIDQDPSKSKKPEGPETAKSMGTIDPNRPQV</sequence>
<keyword evidence="3" id="KW-1185">Reference proteome</keyword>
<protein>
    <submittedName>
        <fullName evidence="2">Uncharacterized protein</fullName>
    </submittedName>
</protein>
<name>A0A1Z5SX26_HORWE</name>
<organism evidence="2 3">
    <name type="scientific">Hortaea werneckii EXF-2000</name>
    <dbReference type="NCBI Taxonomy" id="1157616"/>
    <lineage>
        <taxon>Eukaryota</taxon>
        <taxon>Fungi</taxon>
        <taxon>Dikarya</taxon>
        <taxon>Ascomycota</taxon>
        <taxon>Pezizomycotina</taxon>
        <taxon>Dothideomycetes</taxon>
        <taxon>Dothideomycetidae</taxon>
        <taxon>Mycosphaerellales</taxon>
        <taxon>Teratosphaeriaceae</taxon>
        <taxon>Hortaea</taxon>
    </lineage>
</organism>
<feature type="region of interest" description="Disordered" evidence="1">
    <location>
        <begin position="80"/>
        <end position="309"/>
    </location>
</feature>
<comment type="caution">
    <text evidence="2">The sequence shown here is derived from an EMBL/GenBank/DDBJ whole genome shotgun (WGS) entry which is preliminary data.</text>
</comment>
<dbReference type="InParanoid" id="A0A1Z5SX26"/>
<evidence type="ECO:0000256" key="1">
    <source>
        <dbReference type="SAM" id="MobiDB-lite"/>
    </source>
</evidence>
<feature type="compositionally biased region" description="Basic and acidic residues" evidence="1">
    <location>
        <begin position="80"/>
        <end position="96"/>
    </location>
</feature>
<evidence type="ECO:0000313" key="3">
    <source>
        <dbReference type="Proteomes" id="UP000194280"/>
    </source>
</evidence>
<proteinExistence type="predicted"/>
<dbReference type="AlphaFoldDB" id="A0A1Z5SX26"/>
<feature type="compositionally biased region" description="Polar residues" evidence="1">
    <location>
        <begin position="155"/>
        <end position="169"/>
    </location>
</feature>
<evidence type="ECO:0000313" key="2">
    <source>
        <dbReference type="EMBL" id="OTA25369.1"/>
    </source>
</evidence>
<dbReference type="VEuPathDB" id="FungiDB:BTJ68_12560"/>